<sequence length="139" mass="16275">MIDHLRQDHDRLRTIIAELRALLKDDGARIGMCFAAARWALTRELLRHMAVEKQFLRNQPNECAALSTLSAYNPENLERRYREHLARWSAMAIDAQWKDYCRDLREVLTALEQHMDFEERSVFPRAERPAATSGYAPPH</sequence>
<dbReference type="OrthoDB" id="7203877at2"/>
<organism evidence="2 3">
    <name type="scientific">Sphingomonas glacialis</name>
    <dbReference type="NCBI Taxonomy" id="658225"/>
    <lineage>
        <taxon>Bacteria</taxon>
        <taxon>Pseudomonadati</taxon>
        <taxon>Pseudomonadota</taxon>
        <taxon>Alphaproteobacteria</taxon>
        <taxon>Sphingomonadales</taxon>
        <taxon>Sphingomonadaceae</taxon>
        <taxon>Sphingomonas</taxon>
    </lineage>
</organism>
<dbReference type="Proteomes" id="UP000319931">
    <property type="component" value="Unassembled WGS sequence"/>
</dbReference>
<dbReference type="InterPro" id="IPR012312">
    <property type="entry name" value="Hemerythrin-like"/>
</dbReference>
<feature type="domain" description="Hemerythrin-like" evidence="1">
    <location>
        <begin position="1"/>
        <end position="126"/>
    </location>
</feature>
<dbReference type="Pfam" id="PF01814">
    <property type="entry name" value="Hemerythrin"/>
    <property type="match status" value="1"/>
</dbReference>
<gene>
    <name evidence="2" type="ORF">EAH76_02595</name>
</gene>
<dbReference type="AlphaFoldDB" id="A0A502G6F5"/>
<dbReference type="EMBL" id="RCZC01000001">
    <property type="protein sequence ID" value="TPG56453.1"/>
    <property type="molecule type" value="Genomic_DNA"/>
</dbReference>
<proteinExistence type="predicted"/>
<evidence type="ECO:0000313" key="3">
    <source>
        <dbReference type="Proteomes" id="UP000319931"/>
    </source>
</evidence>
<name>A0A502G6F5_9SPHN</name>
<dbReference type="RefSeq" id="WP_140847654.1">
    <property type="nucleotide sequence ID" value="NZ_RCZC01000001.1"/>
</dbReference>
<comment type="caution">
    <text evidence="2">The sequence shown here is derived from an EMBL/GenBank/DDBJ whole genome shotgun (WGS) entry which is preliminary data.</text>
</comment>
<evidence type="ECO:0000313" key="2">
    <source>
        <dbReference type="EMBL" id="TPG56453.1"/>
    </source>
</evidence>
<accession>A0A502G6F5</accession>
<protein>
    <submittedName>
        <fullName evidence="2">Hemerythrin domain-containing protein</fullName>
    </submittedName>
</protein>
<reference evidence="2 3" key="1">
    <citation type="journal article" date="2019" name="Environ. Microbiol.">
        <title>Species interactions and distinct microbial communities in high Arctic permafrost affected cryosols are associated with the CH4 and CO2 gas fluxes.</title>
        <authorList>
            <person name="Altshuler I."/>
            <person name="Hamel J."/>
            <person name="Turney S."/>
            <person name="Magnuson E."/>
            <person name="Levesque R."/>
            <person name="Greer C."/>
            <person name="Whyte L.G."/>
        </authorList>
    </citation>
    <scope>NUCLEOTIDE SEQUENCE [LARGE SCALE GENOMIC DNA]</scope>
    <source>
        <strain evidence="2 3">E6.1</strain>
    </source>
</reference>
<keyword evidence="3" id="KW-1185">Reference proteome</keyword>
<evidence type="ECO:0000259" key="1">
    <source>
        <dbReference type="Pfam" id="PF01814"/>
    </source>
</evidence>